<dbReference type="EMBL" id="BTRK01000006">
    <property type="protein sequence ID" value="GMR59060.1"/>
    <property type="molecule type" value="Genomic_DNA"/>
</dbReference>
<keyword evidence="1" id="KW-0732">Signal</keyword>
<evidence type="ECO:0000313" key="2">
    <source>
        <dbReference type="EMBL" id="GMR59060.1"/>
    </source>
</evidence>
<dbReference type="Pfam" id="PF06579">
    <property type="entry name" value="Ly-6_related"/>
    <property type="match status" value="1"/>
</dbReference>
<keyword evidence="3" id="KW-1185">Reference proteome</keyword>
<proteinExistence type="predicted"/>
<evidence type="ECO:0000256" key="1">
    <source>
        <dbReference type="SAM" id="SignalP"/>
    </source>
</evidence>
<name>A0AAN5DAH2_9BILA</name>
<evidence type="ECO:0008006" key="4">
    <source>
        <dbReference type="Google" id="ProtNLM"/>
    </source>
</evidence>
<comment type="caution">
    <text evidence="2">The sequence shown here is derived from an EMBL/GenBank/DDBJ whole genome shotgun (WGS) entry which is preliminary data.</text>
</comment>
<sequence length="217" mass="24766">MLHFLLPSFIFVLRNSLVEGIGCYKCSSPDSHLEAPLLLQLKSQTDIFFYSDNFSPSCNHRLNAHDAAFINVELCDEISRCVTLSPSFNLPSNESVVHRGCFASLLRHKFRDRKFVQQEGCFLLRSTPLYDVDRPVDYVLCVCSENYCNTIVPPIGEDLFTQASLPLRRLHSEKKMSLLHLDPSTGLLQLDFPLSNLSISPSLPLIYILRIFMFIFM</sequence>
<organism evidence="2 3">
    <name type="scientific">Pristionchus mayeri</name>
    <dbReference type="NCBI Taxonomy" id="1317129"/>
    <lineage>
        <taxon>Eukaryota</taxon>
        <taxon>Metazoa</taxon>
        <taxon>Ecdysozoa</taxon>
        <taxon>Nematoda</taxon>
        <taxon>Chromadorea</taxon>
        <taxon>Rhabditida</taxon>
        <taxon>Rhabditina</taxon>
        <taxon>Diplogasteromorpha</taxon>
        <taxon>Diplogasteroidea</taxon>
        <taxon>Neodiplogasteridae</taxon>
        <taxon>Pristionchus</taxon>
    </lineage>
</organism>
<accession>A0AAN5DAH2</accession>
<feature type="chain" id="PRO_5042967126" description="Protein quiver" evidence="1">
    <location>
        <begin position="21"/>
        <end position="217"/>
    </location>
</feature>
<protein>
    <recommendedName>
        <fullName evidence="4">Protein quiver</fullName>
    </recommendedName>
</protein>
<gene>
    <name evidence="2" type="ORF">PMAYCL1PPCAC_29255</name>
</gene>
<evidence type="ECO:0000313" key="3">
    <source>
        <dbReference type="Proteomes" id="UP001328107"/>
    </source>
</evidence>
<dbReference type="Proteomes" id="UP001328107">
    <property type="component" value="Unassembled WGS sequence"/>
</dbReference>
<dbReference type="InterPro" id="IPR010558">
    <property type="entry name" value="Ly-6-related"/>
</dbReference>
<dbReference type="AlphaFoldDB" id="A0AAN5DAH2"/>
<feature type="signal peptide" evidence="1">
    <location>
        <begin position="1"/>
        <end position="20"/>
    </location>
</feature>
<reference evidence="3" key="1">
    <citation type="submission" date="2022-10" db="EMBL/GenBank/DDBJ databases">
        <title>Genome assembly of Pristionchus species.</title>
        <authorList>
            <person name="Yoshida K."/>
            <person name="Sommer R.J."/>
        </authorList>
    </citation>
    <scope>NUCLEOTIDE SEQUENCE [LARGE SCALE GENOMIC DNA]</scope>
    <source>
        <strain evidence="3">RS5460</strain>
    </source>
</reference>